<reference evidence="18" key="1">
    <citation type="submission" date="2021-04" db="EMBL/GenBank/DDBJ databases">
        <authorList>
            <consortium name="Molecular Ecology Group"/>
        </authorList>
    </citation>
    <scope>NUCLEOTIDE SEQUENCE</scope>
</reference>
<dbReference type="PROSITE" id="PS50280">
    <property type="entry name" value="SET"/>
    <property type="match status" value="1"/>
</dbReference>
<dbReference type="Gene3D" id="3.30.40.10">
    <property type="entry name" value="Zinc/RING finger domain, C3HC4 (zinc finger)"/>
    <property type="match status" value="1"/>
</dbReference>
<dbReference type="SMART" id="SM00542">
    <property type="entry name" value="FYRC"/>
    <property type="match status" value="1"/>
</dbReference>
<dbReference type="PROSITE" id="PS51543">
    <property type="entry name" value="FYRC"/>
    <property type="match status" value="1"/>
</dbReference>
<keyword evidence="9" id="KW-0862">Zinc</keyword>
<keyword evidence="4" id="KW-0808">Transferase</keyword>
<evidence type="ECO:0000313" key="18">
    <source>
        <dbReference type="EMBL" id="CAG5125365.1"/>
    </source>
</evidence>
<evidence type="ECO:0000256" key="13">
    <source>
        <dbReference type="ARBA" id="ARBA00023242"/>
    </source>
</evidence>
<evidence type="ECO:0000256" key="2">
    <source>
        <dbReference type="ARBA" id="ARBA00022553"/>
    </source>
</evidence>
<comment type="subcellular location">
    <subcellularLocation>
        <location evidence="1">Nucleus</location>
    </subcellularLocation>
</comment>
<evidence type="ECO:0000256" key="6">
    <source>
        <dbReference type="ARBA" id="ARBA00022723"/>
    </source>
</evidence>
<feature type="region of interest" description="Disordered" evidence="14">
    <location>
        <begin position="597"/>
        <end position="664"/>
    </location>
</feature>
<dbReference type="GO" id="GO:0044666">
    <property type="term" value="C:MLL3/4 complex"/>
    <property type="evidence" value="ECO:0007669"/>
    <property type="project" value="TreeGrafter"/>
</dbReference>
<evidence type="ECO:0000256" key="10">
    <source>
        <dbReference type="ARBA" id="ARBA00022853"/>
    </source>
</evidence>
<evidence type="ECO:0000256" key="11">
    <source>
        <dbReference type="ARBA" id="ARBA00023015"/>
    </source>
</evidence>
<dbReference type="Pfam" id="PF05965">
    <property type="entry name" value="FYRC"/>
    <property type="match status" value="1"/>
</dbReference>
<keyword evidence="3" id="KW-0489">Methyltransferase</keyword>
<feature type="region of interest" description="Disordered" evidence="14">
    <location>
        <begin position="913"/>
        <end position="963"/>
    </location>
</feature>
<feature type="domain" description="SET" evidence="15">
    <location>
        <begin position="1392"/>
        <end position="1508"/>
    </location>
</feature>
<feature type="compositionally biased region" description="Polar residues" evidence="14">
    <location>
        <begin position="13"/>
        <end position="33"/>
    </location>
</feature>
<dbReference type="SMART" id="SM00508">
    <property type="entry name" value="PostSET"/>
    <property type="match status" value="1"/>
</dbReference>
<keyword evidence="7" id="KW-0677">Repeat</keyword>
<evidence type="ECO:0000256" key="1">
    <source>
        <dbReference type="ARBA" id="ARBA00004123"/>
    </source>
</evidence>
<dbReference type="GO" id="GO:0045944">
    <property type="term" value="P:positive regulation of transcription by RNA polymerase II"/>
    <property type="evidence" value="ECO:0007669"/>
    <property type="project" value="TreeGrafter"/>
</dbReference>
<dbReference type="SMART" id="SM00249">
    <property type="entry name" value="PHD"/>
    <property type="match status" value="1"/>
</dbReference>
<dbReference type="PANTHER" id="PTHR45888:SF6">
    <property type="entry name" value="HL01030P-RELATED"/>
    <property type="match status" value="1"/>
</dbReference>
<dbReference type="Pfam" id="PF05964">
    <property type="entry name" value="FYRN"/>
    <property type="match status" value="1"/>
</dbReference>
<evidence type="ECO:0000256" key="3">
    <source>
        <dbReference type="ARBA" id="ARBA00022603"/>
    </source>
</evidence>
<keyword evidence="13" id="KW-0539">Nucleus</keyword>
<sequence>MAPSPHGVPQSPHGMQTSPHGMQTSPHGMQQASPHLMQQGPPHAMQQGPPHAMQQAPPHAMQQAPPHAMQQAPPHVMQRPQMMSPHHPMMQGGPPSSYPQAPISAGGGGGPLASLANFHPPGHHGINTNMGSPVPGPHHQRPPVFPQMMGADNRMAAQLRMMAASNDGPHMASHYRHMMMRGMTPPGPQPSPQMSSPQMSPHMSPQMSPVMQTQSLRQMDTMADDKSFITSLPMSGNLGLPGMPGDVSMMMGGKPKTQRSYGMLHGDPGGFLPLHQQHHLQAASDSGSVVSTPGLTSPMSDTAVSVSGHIKLEPSEDSVSADGSVSRDDLDLDLKAHQNELLKHLLGTGHGGRQLLTPDSEDSLPSLTPEQQRQLELIDSMPLCKETEISTPEWESKTPEEKEKILEMRRQEYEQKRQEYEVSRKNKRKAVGGSTVGVEKKKRKAKVGVEVTADLPRKRSKKSKLKENQLKELEAQAETFLQQLHNMPPIPLQEPIIATSLSILPIKGAQSLTGVSTLRGRFCSAYLDGIGDLYGSLLFPQPPPGLRPTVPSTEVIAQRQLASDSKLKMLPDLDPLIVLKNKDGNMMEARSGIRTSPRLVLPPQPRIEIKSEQMRDKKDERQTPDTVVSSSSPEFGFNEQDLEYPGLRPIDPAASNAASSEDSISPVVPLIQPLPIKPAFSSLDHMVTDTASVKLELGMMKQDSSDHEPVDHPARDLTVNLPNLTSGLAQPFLDPALDQQVSVTLTLSTGAAQDIGAVISAIADLLKIAVPPTYEITRSPSPEMFRMSLTHKEEAVNIHTLMSTRPRFCQHCDVFVLCSGIAKYRREFPILLEQDPDCGDEEMIFCSMNCSMQFSAALEARQRQALRIKELESTHASALSPYQPVKIEIPTPAAATVASNVDEVIAAVAADMSLSPGEPNTPGDMSASPGTPSTSPTSPFPTVPSVLKAAKRQRRSSSQVSDSAYTKPLVKKWRGLRWRRGNQELLDELTKIPPTSDCELDTLWTSLGIIHRPKPDVEDKRKCVFCQYVGDGDCDGPSRLLNMDVNKWVHLNCALWSYDVYETLNGALMNVELAFQRSLSSECVACRKMGATLACFKPRCANAYHLPCARLKGCMFYQDKTLLCPSHYPKVPIGTELSSLVVLRRVYVNRDEDRQVASMIHQEEGHCSLRIGSLILHSIGQLLPHQILCGKFNSKDHIYPVGFRTSRFYWSYYSLYKRCRYMCSIHDNDGEPEFRVQVIDSEHDELTFKDNSPAAVWMHILKPLERMRREADLVKMFPSFMAAEELFGLTEPNVVKVLESLPGTDLLTNYIFKFGRSPLIEMPPAINPTGCARTEPKLRTHFRRPHTLQSTNSRSLPSTVTGVTGDVNSPYLKQFVHSKSQQYRRLKTDWKTLVYLGRSRIQGLGLYAARDLEKHTMVIEYIGDLIRNEVANRREQEYESQNRGVYMFRIDNEVVIDATKAGGPARYINHSCNPNCVAEVVDIEKESKIIIITSRKIVKGEELTYDYKFDFEDDQHKIPCMCGAPNCRKWMN</sequence>
<dbReference type="InterPro" id="IPR003888">
    <property type="entry name" value="FYrich_N"/>
</dbReference>
<comment type="caution">
    <text evidence="18">The sequence shown here is derived from an EMBL/GenBank/DDBJ whole genome shotgun (WGS) entry which is preliminary data.</text>
</comment>
<evidence type="ECO:0000256" key="5">
    <source>
        <dbReference type="ARBA" id="ARBA00022691"/>
    </source>
</evidence>
<keyword evidence="10" id="KW-0156">Chromatin regulator</keyword>
<keyword evidence="19" id="KW-1185">Reference proteome</keyword>
<dbReference type="PANTHER" id="PTHR45888">
    <property type="entry name" value="HL01030P-RELATED"/>
    <property type="match status" value="1"/>
</dbReference>
<dbReference type="EMBL" id="CAJHNH020002035">
    <property type="protein sequence ID" value="CAG5125365.1"/>
    <property type="molecule type" value="Genomic_DNA"/>
</dbReference>
<dbReference type="Pfam" id="PF00856">
    <property type="entry name" value="SET"/>
    <property type="match status" value="1"/>
</dbReference>
<evidence type="ECO:0000259" key="16">
    <source>
        <dbReference type="PROSITE" id="PS50868"/>
    </source>
</evidence>
<feature type="compositionally biased region" description="Basic and acidic residues" evidence="14">
    <location>
        <begin position="607"/>
        <end position="623"/>
    </location>
</feature>
<gene>
    <name evidence="18" type="ORF">CUNI_LOCUS10923</name>
</gene>
<name>A0A8S3ZBW4_9EUPU</name>
<dbReference type="GO" id="GO:0008270">
    <property type="term" value="F:zinc ion binding"/>
    <property type="evidence" value="ECO:0007669"/>
    <property type="project" value="UniProtKB-KW"/>
</dbReference>
<dbReference type="SMART" id="SM00541">
    <property type="entry name" value="FYRN"/>
    <property type="match status" value="1"/>
</dbReference>
<dbReference type="CDD" id="cd15666">
    <property type="entry name" value="ePHD2_KMT2C_like"/>
    <property type="match status" value="1"/>
</dbReference>
<dbReference type="GO" id="GO:0042800">
    <property type="term" value="F:histone H3K4 methyltransferase activity"/>
    <property type="evidence" value="ECO:0007669"/>
    <property type="project" value="TreeGrafter"/>
</dbReference>
<feature type="region of interest" description="Disordered" evidence="14">
    <location>
        <begin position="1"/>
        <end position="142"/>
    </location>
</feature>
<evidence type="ECO:0000256" key="14">
    <source>
        <dbReference type="SAM" id="MobiDB-lite"/>
    </source>
</evidence>
<dbReference type="GO" id="GO:0003713">
    <property type="term" value="F:transcription coactivator activity"/>
    <property type="evidence" value="ECO:0007669"/>
    <property type="project" value="TreeGrafter"/>
</dbReference>
<evidence type="ECO:0000256" key="9">
    <source>
        <dbReference type="ARBA" id="ARBA00022833"/>
    </source>
</evidence>
<dbReference type="PROSITE" id="PS51542">
    <property type="entry name" value="FYRN"/>
    <property type="match status" value="1"/>
</dbReference>
<dbReference type="SMART" id="SM00317">
    <property type="entry name" value="SET"/>
    <property type="match status" value="1"/>
</dbReference>
<evidence type="ECO:0000256" key="7">
    <source>
        <dbReference type="ARBA" id="ARBA00022737"/>
    </source>
</evidence>
<evidence type="ECO:0000259" key="17">
    <source>
        <dbReference type="PROSITE" id="PS51805"/>
    </source>
</evidence>
<keyword evidence="6" id="KW-0479">Metal-binding</keyword>
<accession>A0A8S3ZBW4</accession>
<evidence type="ECO:0000256" key="4">
    <source>
        <dbReference type="ARBA" id="ARBA00022679"/>
    </source>
</evidence>
<dbReference type="FunFam" id="3.30.40.10:FF:000002">
    <property type="entry name" value="Histone-lysine N-methyltransferase"/>
    <property type="match status" value="1"/>
</dbReference>
<feature type="compositionally biased region" description="Low complexity" evidence="14">
    <location>
        <begin position="926"/>
        <end position="937"/>
    </location>
</feature>
<protein>
    <recommendedName>
        <fullName evidence="20">Histone-lysine N-methyltransferase</fullName>
    </recommendedName>
</protein>
<dbReference type="Gene3D" id="3.30.160.360">
    <property type="match status" value="1"/>
</dbReference>
<evidence type="ECO:0008006" key="20">
    <source>
        <dbReference type="Google" id="ProtNLM"/>
    </source>
</evidence>
<feature type="compositionally biased region" description="Polar residues" evidence="14">
    <location>
        <begin position="624"/>
        <end position="633"/>
    </location>
</feature>
<dbReference type="Gene3D" id="2.170.270.10">
    <property type="entry name" value="SET domain"/>
    <property type="match status" value="1"/>
</dbReference>
<dbReference type="InterPro" id="IPR001214">
    <property type="entry name" value="SET_dom"/>
</dbReference>
<proteinExistence type="predicted"/>
<evidence type="ECO:0000313" key="19">
    <source>
        <dbReference type="Proteomes" id="UP000678393"/>
    </source>
</evidence>
<feature type="region of interest" description="Disordered" evidence="14">
    <location>
        <begin position="420"/>
        <end position="439"/>
    </location>
</feature>
<keyword evidence="8" id="KW-0863">Zinc-finger</keyword>
<dbReference type="Pfam" id="PF13832">
    <property type="entry name" value="zf-HC5HC2H_2"/>
    <property type="match status" value="1"/>
</dbReference>
<dbReference type="Proteomes" id="UP000678393">
    <property type="component" value="Unassembled WGS sequence"/>
</dbReference>
<dbReference type="InterPro" id="IPR046341">
    <property type="entry name" value="SET_dom_sf"/>
</dbReference>
<evidence type="ECO:0000256" key="12">
    <source>
        <dbReference type="ARBA" id="ARBA00023163"/>
    </source>
</evidence>
<dbReference type="CDD" id="cd19171">
    <property type="entry name" value="SET_KMT2C_2D"/>
    <property type="match status" value="1"/>
</dbReference>
<dbReference type="InterPro" id="IPR013083">
    <property type="entry name" value="Znf_RING/FYVE/PHD"/>
</dbReference>
<evidence type="ECO:0000256" key="8">
    <source>
        <dbReference type="ARBA" id="ARBA00022771"/>
    </source>
</evidence>
<evidence type="ECO:0000259" key="15">
    <source>
        <dbReference type="PROSITE" id="PS50280"/>
    </source>
</evidence>
<keyword evidence="12" id="KW-0804">Transcription</keyword>
<dbReference type="GO" id="GO:0032259">
    <property type="term" value="P:methylation"/>
    <property type="evidence" value="ECO:0007669"/>
    <property type="project" value="UniProtKB-KW"/>
</dbReference>
<keyword evidence="11" id="KW-0805">Transcription regulation</keyword>
<dbReference type="SUPFAM" id="SSF82199">
    <property type="entry name" value="SET domain"/>
    <property type="match status" value="1"/>
</dbReference>
<dbReference type="PROSITE" id="PS50868">
    <property type="entry name" value="POST_SET"/>
    <property type="match status" value="1"/>
</dbReference>
<feature type="compositionally biased region" description="Low complexity" evidence="14">
    <location>
        <begin position="44"/>
        <end position="95"/>
    </location>
</feature>
<feature type="domain" description="Post-SET" evidence="16">
    <location>
        <begin position="1516"/>
        <end position="1532"/>
    </location>
</feature>
<dbReference type="InterPro" id="IPR003889">
    <property type="entry name" value="FYrich_C"/>
</dbReference>
<dbReference type="PROSITE" id="PS51805">
    <property type="entry name" value="EPHD"/>
    <property type="match status" value="1"/>
</dbReference>
<dbReference type="InterPro" id="IPR001965">
    <property type="entry name" value="Znf_PHD"/>
</dbReference>
<feature type="domain" description="PHD-type" evidence="17">
    <location>
        <begin position="1020"/>
        <end position="1128"/>
    </location>
</feature>
<dbReference type="OrthoDB" id="308383at2759"/>
<organism evidence="18 19">
    <name type="scientific">Candidula unifasciata</name>
    <dbReference type="NCBI Taxonomy" id="100452"/>
    <lineage>
        <taxon>Eukaryota</taxon>
        <taxon>Metazoa</taxon>
        <taxon>Spiralia</taxon>
        <taxon>Lophotrochozoa</taxon>
        <taxon>Mollusca</taxon>
        <taxon>Gastropoda</taxon>
        <taxon>Heterobranchia</taxon>
        <taxon>Euthyneura</taxon>
        <taxon>Panpulmonata</taxon>
        <taxon>Eupulmonata</taxon>
        <taxon>Stylommatophora</taxon>
        <taxon>Helicina</taxon>
        <taxon>Helicoidea</taxon>
        <taxon>Geomitridae</taxon>
        <taxon>Candidula</taxon>
    </lineage>
</organism>
<dbReference type="FunFam" id="2.170.270.10:FF:000003">
    <property type="entry name" value="Histone-lysine N-methyltransferase"/>
    <property type="match status" value="1"/>
</dbReference>
<dbReference type="InterPro" id="IPR003616">
    <property type="entry name" value="Post-SET_dom"/>
</dbReference>
<keyword evidence="2" id="KW-0597">Phosphoprotein</keyword>
<feature type="region of interest" description="Disordered" evidence="14">
    <location>
        <begin position="348"/>
        <end position="370"/>
    </location>
</feature>
<keyword evidence="5" id="KW-0949">S-adenosyl-L-methionine</keyword>
<feature type="region of interest" description="Disordered" evidence="14">
    <location>
        <begin position="184"/>
        <end position="207"/>
    </location>
</feature>
<feature type="compositionally biased region" description="Low complexity" evidence="14">
    <location>
        <begin position="192"/>
        <end position="207"/>
    </location>
</feature>
<dbReference type="InterPro" id="IPR034732">
    <property type="entry name" value="EPHD"/>
</dbReference>